<proteinExistence type="predicted"/>
<evidence type="ECO:0000256" key="1">
    <source>
        <dbReference type="SAM" id="SignalP"/>
    </source>
</evidence>
<protein>
    <submittedName>
        <fullName evidence="2">Uncharacterized protein</fullName>
    </submittedName>
</protein>
<name>A0AAV1RPK6_9ROSI</name>
<evidence type="ECO:0000313" key="3">
    <source>
        <dbReference type="Proteomes" id="UP001314170"/>
    </source>
</evidence>
<evidence type="ECO:0000313" key="2">
    <source>
        <dbReference type="EMBL" id="CAK7338639.1"/>
    </source>
</evidence>
<feature type="non-terminal residue" evidence="2">
    <location>
        <position position="57"/>
    </location>
</feature>
<feature type="signal peptide" evidence="1">
    <location>
        <begin position="1"/>
        <end position="16"/>
    </location>
</feature>
<sequence>MLECLVFVGTCYLVWGKKDGVWRCGGEEVAPAWWKRGRERLVEWRESADAAMGGGAE</sequence>
<dbReference type="Proteomes" id="UP001314170">
    <property type="component" value="Unassembled WGS sequence"/>
</dbReference>
<organism evidence="2 3">
    <name type="scientific">Dovyalis caffra</name>
    <dbReference type="NCBI Taxonomy" id="77055"/>
    <lineage>
        <taxon>Eukaryota</taxon>
        <taxon>Viridiplantae</taxon>
        <taxon>Streptophyta</taxon>
        <taxon>Embryophyta</taxon>
        <taxon>Tracheophyta</taxon>
        <taxon>Spermatophyta</taxon>
        <taxon>Magnoliopsida</taxon>
        <taxon>eudicotyledons</taxon>
        <taxon>Gunneridae</taxon>
        <taxon>Pentapetalae</taxon>
        <taxon>rosids</taxon>
        <taxon>fabids</taxon>
        <taxon>Malpighiales</taxon>
        <taxon>Salicaceae</taxon>
        <taxon>Flacourtieae</taxon>
        <taxon>Dovyalis</taxon>
    </lineage>
</organism>
<reference evidence="2 3" key="1">
    <citation type="submission" date="2024-01" db="EMBL/GenBank/DDBJ databases">
        <authorList>
            <person name="Waweru B."/>
        </authorList>
    </citation>
    <scope>NUCLEOTIDE SEQUENCE [LARGE SCALE GENOMIC DNA]</scope>
</reference>
<keyword evidence="3" id="KW-1185">Reference proteome</keyword>
<feature type="chain" id="PRO_5043807898" evidence="1">
    <location>
        <begin position="17"/>
        <end position="57"/>
    </location>
</feature>
<dbReference type="EMBL" id="CAWUPB010001155">
    <property type="protein sequence ID" value="CAK7338639.1"/>
    <property type="molecule type" value="Genomic_DNA"/>
</dbReference>
<dbReference type="AlphaFoldDB" id="A0AAV1RPK6"/>
<comment type="caution">
    <text evidence="2">The sequence shown here is derived from an EMBL/GenBank/DDBJ whole genome shotgun (WGS) entry which is preliminary data.</text>
</comment>
<keyword evidence="1" id="KW-0732">Signal</keyword>
<accession>A0AAV1RPK6</accession>
<gene>
    <name evidence="2" type="ORF">DCAF_LOCUS13687</name>
</gene>